<dbReference type="EMBL" id="BPQM01000128">
    <property type="protein sequence ID" value="GJD81134.1"/>
    <property type="molecule type" value="Genomic_DNA"/>
</dbReference>
<organism evidence="2 3">
    <name type="scientific">Methylobacterium gregans</name>
    <dbReference type="NCBI Taxonomy" id="374424"/>
    <lineage>
        <taxon>Bacteria</taxon>
        <taxon>Pseudomonadati</taxon>
        <taxon>Pseudomonadota</taxon>
        <taxon>Alphaproteobacteria</taxon>
        <taxon>Hyphomicrobiales</taxon>
        <taxon>Methylobacteriaceae</taxon>
        <taxon>Methylobacterium</taxon>
    </lineage>
</organism>
<reference evidence="2" key="2">
    <citation type="submission" date="2021-08" db="EMBL/GenBank/DDBJ databases">
        <authorList>
            <person name="Tani A."/>
            <person name="Ola A."/>
            <person name="Ogura Y."/>
            <person name="Katsura K."/>
            <person name="Hayashi T."/>
        </authorList>
    </citation>
    <scope>NUCLEOTIDE SEQUENCE</scope>
    <source>
        <strain evidence="2">NBRC 103626</strain>
    </source>
</reference>
<accession>A0AA37MFN0</accession>
<evidence type="ECO:0000313" key="2">
    <source>
        <dbReference type="EMBL" id="GJD81134.1"/>
    </source>
</evidence>
<keyword evidence="3" id="KW-1185">Reference proteome</keyword>
<name>A0AA37MFN0_9HYPH</name>
<evidence type="ECO:0000256" key="1">
    <source>
        <dbReference type="SAM" id="Coils"/>
    </source>
</evidence>
<keyword evidence="1" id="KW-0175">Coiled coil</keyword>
<comment type="caution">
    <text evidence="2">The sequence shown here is derived from an EMBL/GenBank/DDBJ whole genome shotgun (WGS) entry which is preliminary data.</text>
</comment>
<dbReference type="Proteomes" id="UP001055108">
    <property type="component" value="Unassembled WGS sequence"/>
</dbReference>
<feature type="coiled-coil region" evidence="1">
    <location>
        <begin position="2"/>
        <end position="60"/>
    </location>
</feature>
<protein>
    <submittedName>
        <fullName evidence="2">Uncharacterized protein</fullName>
    </submittedName>
</protein>
<sequence length="71" mass="7623">MAGSAEERLDALNREIADLEEQQDACVSVIAALTDQGLDTAAAKAALRRIEDKLAALRVRTATFEGDARHV</sequence>
<dbReference type="RefSeq" id="WP_238306429.1">
    <property type="nucleotide sequence ID" value="NZ_BPQM01000128.1"/>
</dbReference>
<evidence type="ECO:0000313" key="3">
    <source>
        <dbReference type="Proteomes" id="UP001055108"/>
    </source>
</evidence>
<dbReference type="AlphaFoldDB" id="A0AA37MFN0"/>
<gene>
    <name evidence="2" type="ORF">NBEOAGPD_4379</name>
</gene>
<proteinExistence type="predicted"/>
<reference evidence="2" key="1">
    <citation type="journal article" date="2016" name="Front. Microbiol.">
        <title>Genome Sequence of the Piezophilic, Mesophilic Sulfate-Reducing Bacterium Desulfovibrio indicus J2T.</title>
        <authorList>
            <person name="Cao J."/>
            <person name="Maignien L."/>
            <person name="Shao Z."/>
            <person name="Alain K."/>
            <person name="Jebbar M."/>
        </authorList>
    </citation>
    <scope>NUCLEOTIDE SEQUENCE</scope>
    <source>
        <strain evidence="2">NBRC 103626</strain>
    </source>
</reference>